<dbReference type="GeneID" id="86813609"/>
<dbReference type="EMBL" id="JAUMJH010000015">
    <property type="protein sequence ID" value="MDO3657076.1"/>
    <property type="molecule type" value="Genomic_DNA"/>
</dbReference>
<name>A0ABT8UYM9_9GAMM</name>
<evidence type="ECO:0000313" key="2">
    <source>
        <dbReference type="EMBL" id="MDO3657076.1"/>
    </source>
</evidence>
<feature type="compositionally biased region" description="Polar residues" evidence="1">
    <location>
        <begin position="393"/>
        <end position="403"/>
    </location>
</feature>
<dbReference type="Proteomes" id="UP001168902">
    <property type="component" value="Unassembled WGS sequence"/>
</dbReference>
<evidence type="ECO:0000313" key="3">
    <source>
        <dbReference type="Proteomes" id="UP001168902"/>
    </source>
</evidence>
<comment type="caution">
    <text evidence="2">The sequence shown here is derived from an EMBL/GenBank/DDBJ whole genome shotgun (WGS) entry which is preliminary data.</text>
</comment>
<reference evidence="2 3" key="1">
    <citation type="submission" date="2023-07" db="EMBL/GenBank/DDBJ databases">
        <title>A novel proteolytic Acinetobacter species.</title>
        <authorList>
            <person name="Nemec A."/>
            <person name="Radolfova-Krizova L."/>
        </authorList>
    </citation>
    <scope>NUCLEOTIDE SEQUENCE [LARGE SCALE GENOMIC DNA]</scope>
    <source>
        <strain evidence="2 3">NIPH 1865</strain>
    </source>
</reference>
<sequence>MIIRSLPPKSKLKSKRKHLSKLLSLRQAKEDLQTVMFSDDIHQTIVMCPLDYHIDSLIKRVEFVLEVVKCNEDLIQVTIQQVPLRKCHYYLNCAPEIFIMLKALSMIINYTSPPDIIEGIECQAFRQALQQLKAEELEILLLGIPSLLPDHPDTVYRYVLAVNRFIFLIRSFMNKPEIKRKLYDRSASCNRMKNQCIGLVTSLIKCHSKILVIRLDFYLTHEKNTLFKKLPILQEFHSKHDLQYLKDGIKRLLRMKRNHPLMKDIIGHILRYEYTPQRGFHIHSFFFLDANKHREDITIGQSIAEIWNVKITNGQGSTNICNMNKASYRYCGIGMIHHSDVTKLKYLFKIFEYICKADQFFVFSNMRGPRRFQLSAAPKNKSNAGRPRKVDKQSLNGTSENDNNMEHSS</sequence>
<organism evidence="2 3">
    <name type="scientific">Acinetobacter genomosp. 15BJ</name>
    <dbReference type="NCBI Taxonomy" id="106651"/>
    <lineage>
        <taxon>Bacteria</taxon>
        <taxon>Pseudomonadati</taxon>
        <taxon>Pseudomonadota</taxon>
        <taxon>Gammaproteobacteria</taxon>
        <taxon>Moraxellales</taxon>
        <taxon>Moraxellaceae</taxon>
        <taxon>Acinetobacter</taxon>
    </lineage>
</organism>
<protein>
    <submittedName>
        <fullName evidence="2">Inovirus-type Gp2 protein</fullName>
    </submittedName>
</protein>
<accession>A0ABT8UYM9</accession>
<feature type="region of interest" description="Disordered" evidence="1">
    <location>
        <begin position="375"/>
        <end position="409"/>
    </location>
</feature>
<evidence type="ECO:0000256" key="1">
    <source>
        <dbReference type="SAM" id="MobiDB-lite"/>
    </source>
</evidence>
<gene>
    <name evidence="2" type="ORF">Q3V53_07650</name>
</gene>
<dbReference type="RefSeq" id="WP_005314446.1">
    <property type="nucleotide sequence ID" value="NZ_JAUMJH010000015.1"/>
</dbReference>
<keyword evidence="3" id="KW-1185">Reference proteome</keyword>
<proteinExistence type="predicted"/>